<feature type="compositionally biased region" description="Polar residues" evidence="1">
    <location>
        <begin position="35"/>
        <end position="75"/>
    </location>
</feature>
<feature type="compositionally biased region" description="Polar residues" evidence="1">
    <location>
        <begin position="760"/>
        <end position="780"/>
    </location>
</feature>
<protein>
    <recommendedName>
        <fullName evidence="4">Endonuclease/exonuclease/phosphatase domain-containing protein</fullName>
    </recommendedName>
</protein>
<accession>A0A8J5UEI6</accession>
<dbReference type="EMBL" id="JAGSYN010000245">
    <property type="protein sequence ID" value="KAG7661188.1"/>
    <property type="molecule type" value="Genomic_DNA"/>
</dbReference>
<dbReference type="RefSeq" id="XP_049261421.1">
    <property type="nucleotide sequence ID" value="XM_049409355.1"/>
</dbReference>
<evidence type="ECO:0000313" key="3">
    <source>
        <dbReference type="Proteomes" id="UP000694255"/>
    </source>
</evidence>
<feature type="compositionally biased region" description="Polar residues" evidence="1">
    <location>
        <begin position="689"/>
        <end position="750"/>
    </location>
</feature>
<feature type="compositionally biased region" description="Pro residues" evidence="1">
    <location>
        <begin position="20"/>
        <end position="31"/>
    </location>
</feature>
<evidence type="ECO:0000256" key="1">
    <source>
        <dbReference type="SAM" id="MobiDB-lite"/>
    </source>
</evidence>
<organism evidence="2 3">
    <name type="scientific">[Candida] subhashii</name>
    <dbReference type="NCBI Taxonomy" id="561895"/>
    <lineage>
        <taxon>Eukaryota</taxon>
        <taxon>Fungi</taxon>
        <taxon>Dikarya</taxon>
        <taxon>Ascomycota</taxon>
        <taxon>Saccharomycotina</taxon>
        <taxon>Pichiomycetes</taxon>
        <taxon>Debaryomycetaceae</taxon>
        <taxon>Spathaspora</taxon>
    </lineage>
</organism>
<reference evidence="2 3" key="1">
    <citation type="journal article" date="2021" name="DNA Res.">
        <title>Genome analysis of Candida subhashii reveals its hybrid nature and dual mitochondrial genome conformations.</title>
        <authorList>
            <person name="Mixao V."/>
            <person name="Hegedusova E."/>
            <person name="Saus E."/>
            <person name="Pryszcz L.P."/>
            <person name="Cillingova A."/>
            <person name="Nosek J."/>
            <person name="Gabaldon T."/>
        </authorList>
    </citation>
    <scope>NUCLEOTIDE SEQUENCE [LARGE SCALE GENOMIC DNA]</scope>
    <source>
        <strain evidence="2 3">CBS 10753</strain>
    </source>
</reference>
<evidence type="ECO:0000313" key="2">
    <source>
        <dbReference type="EMBL" id="KAG7661188.1"/>
    </source>
</evidence>
<dbReference type="Proteomes" id="UP000694255">
    <property type="component" value="Unassembled WGS sequence"/>
</dbReference>
<feature type="non-terminal residue" evidence="2">
    <location>
        <position position="1254"/>
    </location>
</feature>
<proteinExistence type="predicted"/>
<dbReference type="PANTHER" id="PTHR19446">
    <property type="entry name" value="REVERSE TRANSCRIPTASES"/>
    <property type="match status" value="1"/>
</dbReference>
<keyword evidence="3" id="KW-1185">Reference proteome</keyword>
<feature type="compositionally biased region" description="Low complexity" evidence="1">
    <location>
        <begin position="84"/>
        <end position="101"/>
    </location>
</feature>
<feature type="compositionally biased region" description="Polar residues" evidence="1">
    <location>
        <begin position="1"/>
        <end position="19"/>
    </location>
</feature>
<dbReference type="OrthoDB" id="410104at2759"/>
<dbReference type="GeneID" id="73472103"/>
<evidence type="ECO:0008006" key="4">
    <source>
        <dbReference type="Google" id="ProtNLM"/>
    </source>
</evidence>
<dbReference type="AlphaFoldDB" id="A0A8J5UEI6"/>
<feature type="compositionally biased region" description="Low complexity" evidence="1">
    <location>
        <begin position="576"/>
        <end position="585"/>
    </location>
</feature>
<feature type="region of interest" description="Disordered" evidence="1">
    <location>
        <begin position="1"/>
        <end position="101"/>
    </location>
</feature>
<feature type="region of interest" description="Disordered" evidence="1">
    <location>
        <begin position="689"/>
        <end position="794"/>
    </location>
</feature>
<feature type="region of interest" description="Disordered" evidence="1">
    <location>
        <begin position="573"/>
        <end position="593"/>
    </location>
</feature>
<gene>
    <name evidence="2" type="ORF">J8A68_005303</name>
</gene>
<name>A0A8J5UEI6_9ASCO</name>
<comment type="caution">
    <text evidence="2">The sequence shown here is derived from an EMBL/GenBank/DDBJ whole genome shotgun (WGS) entry which is preliminary data.</text>
</comment>
<sequence>MLNPILSQSSLGDSGSHQAPSPPIPPPPDPLTPVGASNTSTPQHHQSQNISKNRAQTTMNLTSESNFQREQNDPGNESDDQDNFSDSTSSSCSTVSSTNSSIISESLGTSGVYRSVRFSDDQILPKNKKMTYAEVVSKNIPKSQKKITPFKNFQKNNKINEIKKNNPNAIERERKWADTFKCLLSKIKANEELTKEESIEYGKLYSILQYKESLDPLAWNQELVRLKEADDDFLKKCYPHLVKSILGKTHLQLKIEETDLTPKEIINAIKKYWFVDLPVRFREKLFNIEDEIQKATTYVTYATTQLQPDDYQFPDRASQLTNEDIRKDILKQNKHIQTLEVTKKELVMYLAAVESHMFGIALMDANTLLVNFSNLVTEEYEKVSALPIEEFLKQFMFTINDIPVKNNKILKLQLINNEARNYFIAEYTFPRNNLNPLQELDEFFEINHRNKTNSFKNSIRLSAKKVRKETGEIDYLNYIKQALDDHPSLPTTSNFKVLETSELAEPQLDYAIPNTESTKIFVLIETESNVVPVGRRHYFRNSNVKIASYFKYCNYCHLAGHTKFECPDISKTYQESSSTNTTTTPKPKKPTEWQLPTKTLKSILKPTPTHTTTNQFNVLESTTDEDNDDMVIEPTSTQNTRSVTVQQTKKVRNALHRKQLHLLRRSKTSKNPIPASLSQSASFNVATLPVSSKHTTTNSTTEHSDSTRLISSTIVPSRTQSLTESTTGRLPSLSQAIRSLSTPSMSTDATHASARKEKTTGINEPQEGQTLENQQKQSGLSKDDEGTLGASEDTIDVDVQAIEDNIELDPMEEVRPPSVGETTKKNLKIIQQMKSIRVVYQSVQARAAIAFRIPESGAFQIIEELQITKQLIPPFCFRVSDALIWFPREKQYLLIISVYAPAGDFQGQKELFEELRFVIEEYKCIHSDKRLKMVMGGDFNNVFDTKIDSELQTPLSNPELEATRELLYIIKGNKLVDTFRHLAPRRQHFTNHHNANSRRLDRIYISGNMKSSFYQYQQHKQDNVLSTHDTVSVFMVLSNHPKLIVGKKRFVIKDRLLENESFVEGLVSLPADNLEEFIDNIPTAFRLRRRCNNQVSKSLQSTIFEDLNERFKGRTHSFPIIEKLHTRDNVGMVDDTEGILRVAQEYYENLYKNQQLSNNVELIDQYLEGFPKCLTLEKSDELEKDITLDELKSVLTRCSNQSAPGDDGAGYRLYKMLWEQVGPLLLSCANEIMNTGILPPYFAKVIISIIPKPD</sequence>